<dbReference type="SUPFAM" id="SSF57716">
    <property type="entry name" value="Glucocorticoid receptor-like (DNA-binding domain)"/>
    <property type="match status" value="1"/>
</dbReference>
<feature type="domain" description="GATA-type" evidence="8">
    <location>
        <begin position="622"/>
        <end position="643"/>
    </location>
</feature>
<name>A0A1D1ZW18_AUXPR</name>
<evidence type="ECO:0000256" key="4">
    <source>
        <dbReference type="ARBA" id="ARBA00022833"/>
    </source>
</evidence>
<keyword evidence="4" id="KW-0862">Zinc</keyword>
<dbReference type="GO" id="GO:0000122">
    <property type="term" value="P:negative regulation of transcription by RNA polymerase II"/>
    <property type="evidence" value="ECO:0007669"/>
    <property type="project" value="TreeGrafter"/>
</dbReference>
<dbReference type="CDD" id="cd00202">
    <property type="entry name" value="ZnF_GATA"/>
    <property type="match status" value="1"/>
</dbReference>
<dbReference type="PANTHER" id="PTHR10071:SF281">
    <property type="entry name" value="BOX A-BINDING FACTOR-RELATED"/>
    <property type="match status" value="1"/>
</dbReference>
<keyword evidence="2" id="KW-0479">Metal-binding</keyword>
<feature type="compositionally biased region" description="Gly residues" evidence="7">
    <location>
        <begin position="594"/>
        <end position="609"/>
    </location>
</feature>
<dbReference type="EMBL" id="GDKF01007677">
    <property type="protein sequence ID" value="JAT70945.1"/>
    <property type="molecule type" value="Transcribed_RNA"/>
</dbReference>
<evidence type="ECO:0000256" key="7">
    <source>
        <dbReference type="SAM" id="MobiDB-lite"/>
    </source>
</evidence>
<feature type="region of interest" description="Disordered" evidence="7">
    <location>
        <begin position="403"/>
        <end position="500"/>
    </location>
</feature>
<dbReference type="GO" id="GO:0005634">
    <property type="term" value="C:nucleus"/>
    <property type="evidence" value="ECO:0007669"/>
    <property type="project" value="UniProtKB-SubCell"/>
</dbReference>
<dbReference type="PROSITE" id="PS00344">
    <property type="entry name" value="GATA_ZN_FINGER_1"/>
    <property type="match status" value="1"/>
</dbReference>
<feature type="non-terminal residue" evidence="9">
    <location>
        <position position="1"/>
    </location>
</feature>
<feature type="compositionally biased region" description="Polar residues" evidence="7">
    <location>
        <begin position="627"/>
        <end position="637"/>
    </location>
</feature>
<dbReference type="GO" id="GO:0045944">
    <property type="term" value="P:positive regulation of transcription by RNA polymerase II"/>
    <property type="evidence" value="ECO:0007669"/>
    <property type="project" value="TreeGrafter"/>
</dbReference>
<accession>A0A1D1ZW18</accession>
<evidence type="ECO:0000259" key="8">
    <source>
        <dbReference type="PROSITE" id="PS50114"/>
    </source>
</evidence>
<evidence type="ECO:0000256" key="5">
    <source>
        <dbReference type="ARBA" id="ARBA00023242"/>
    </source>
</evidence>
<feature type="compositionally biased region" description="Low complexity" evidence="7">
    <location>
        <begin position="431"/>
        <end position="441"/>
    </location>
</feature>
<feature type="region of interest" description="Disordered" evidence="7">
    <location>
        <begin position="555"/>
        <end position="575"/>
    </location>
</feature>
<dbReference type="InterPro" id="IPR000679">
    <property type="entry name" value="Znf_GATA"/>
</dbReference>
<dbReference type="InterPro" id="IPR013088">
    <property type="entry name" value="Znf_NHR/GATA"/>
</dbReference>
<evidence type="ECO:0000256" key="1">
    <source>
        <dbReference type="ARBA" id="ARBA00004123"/>
    </source>
</evidence>
<feature type="compositionally biased region" description="Pro residues" evidence="7">
    <location>
        <begin position="301"/>
        <end position="312"/>
    </location>
</feature>
<dbReference type="InterPro" id="IPR039355">
    <property type="entry name" value="Transcription_factor_GATA"/>
</dbReference>
<feature type="non-terminal residue" evidence="9">
    <location>
        <position position="643"/>
    </location>
</feature>
<dbReference type="GO" id="GO:0008270">
    <property type="term" value="F:zinc ion binding"/>
    <property type="evidence" value="ECO:0007669"/>
    <property type="project" value="UniProtKB-KW"/>
</dbReference>
<evidence type="ECO:0000256" key="3">
    <source>
        <dbReference type="ARBA" id="ARBA00022771"/>
    </source>
</evidence>
<dbReference type="Gene3D" id="3.30.50.10">
    <property type="entry name" value="Erythroid Transcription Factor GATA-1, subunit A"/>
    <property type="match status" value="1"/>
</dbReference>
<dbReference type="Pfam" id="PF00320">
    <property type="entry name" value="GATA"/>
    <property type="match status" value="1"/>
</dbReference>
<comment type="subcellular location">
    <subcellularLocation>
        <location evidence="1">Nucleus</location>
    </subcellularLocation>
</comment>
<dbReference type="PANTHER" id="PTHR10071">
    <property type="entry name" value="TRANSCRIPTION FACTOR GATA FAMILY MEMBER"/>
    <property type="match status" value="1"/>
</dbReference>
<dbReference type="GO" id="GO:0000981">
    <property type="term" value="F:DNA-binding transcription factor activity, RNA polymerase II-specific"/>
    <property type="evidence" value="ECO:0007669"/>
    <property type="project" value="TreeGrafter"/>
</dbReference>
<evidence type="ECO:0000256" key="2">
    <source>
        <dbReference type="ARBA" id="ARBA00022723"/>
    </source>
</evidence>
<sequence>AAFVSAPIRTLDGLQAMDEPDGLLSPRGSLWRSDVFALLHADEASTDVRLGPQYQIEELPGPGAPDGPIPPSFWAEALATSDWHPLPTFSAADVAAFNLAMKLFDRDFRAVSKLVQRSEAECVVFYYKVFKHSVVGKRYRQLYRSGHTGDELLRGRKLVTAILPTLAAAGRLDAAGQSMLKHAADDYGRRALPLQVFVPAVVALTGRDAFVRGVEAAGVAAEDPGDPGFLLSPRAVDSLVATSLPLKAVFWDSVWPQLEGAGWAHDAASGLFYPPAAGAAGGVPLDGMRAVLAALQADPALLPPPGTVPTPPQRRAGAGRRGTSPAPRPGSAHATPAASPLRSPGAASPGVKTCENCGTTTTPLWRKDRQANMLMCNACGIYYKNHGRHRPVELVAAPARAAPGSNALSTRTQPPVIAGIGAGQHSPPQPTASAPPAVSPAAAPPARPPSRRRTAAAAALDSDASDLESESRAWPGRHAPDSAEESEGLAPSRPVAARVGGDEAARVSLIERLVGDRLNLDDVEGAVEGLKSLKMARVSDATTGREWGVVRVYADGAGPGGPPRAASRPRPRSSLGLPLAATAAASDLSFEDGAGAGGGGGAAGPGAGSLGAARPAGSAGGTRPGQACQNCATTQTPLWRKDR</sequence>
<dbReference type="GO" id="GO:0000978">
    <property type="term" value="F:RNA polymerase II cis-regulatory region sequence-specific DNA binding"/>
    <property type="evidence" value="ECO:0007669"/>
    <property type="project" value="TreeGrafter"/>
</dbReference>
<proteinExistence type="predicted"/>
<protein>
    <recommendedName>
        <fullName evidence="8">GATA-type domain-containing protein</fullName>
    </recommendedName>
</protein>
<feature type="domain" description="GATA-type" evidence="8">
    <location>
        <begin position="354"/>
        <end position="411"/>
    </location>
</feature>
<reference evidence="9" key="1">
    <citation type="submission" date="2015-08" db="EMBL/GenBank/DDBJ databases">
        <authorList>
            <person name="Babu N.S."/>
            <person name="Beckwith C.J."/>
            <person name="Beseler K.G."/>
            <person name="Brison A."/>
            <person name="Carone J.V."/>
            <person name="Caskin T.P."/>
            <person name="Diamond M."/>
            <person name="Durham M.E."/>
            <person name="Foxe J.M."/>
            <person name="Go M."/>
            <person name="Henderson B.A."/>
            <person name="Jones I.B."/>
            <person name="McGettigan J.A."/>
            <person name="Micheletti S.J."/>
            <person name="Nasrallah M.E."/>
            <person name="Ortiz D."/>
            <person name="Piller C.R."/>
            <person name="Privatt S.R."/>
            <person name="Schneider S.L."/>
            <person name="Sharp S."/>
            <person name="Smith T.C."/>
            <person name="Stanton J.D."/>
            <person name="Ullery H.E."/>
            <person name="Wilson R.J."/>
            <person name="Serrano M.G."/>
            <person name="Buck G."/>
            <person name="Lee V."/>
            <person name="Wang Y."/>
            <person name="Carvalho R."/>
            <person name="Voegtly L."/>
            <person name="Shi R."/>
            <person name="Duckworth R."/>
            <person name="Johnson A."/>
            <person name="Loviza R."/>
            <person name="Walstead R."/>
            <person name="Shah Z."/>
            <person name="Kiflezghi M."/>
            <person name="Wade K."/>
            <person name="Ball S.L."/>
            <person name="Bradley K.W."/>
            <person name="Asai D.J."/>
            <person name="Bowman C.A."/>
            <person name="Russell D.A."/>
            <person name="Pope W.H."/>
            <person name="Jacobs-Sera D."/>
            <person name="Hendrix R.W."/>
            <person name="Hatfull G.F."/>
        </authorList>
    </citation>
    <scope>NUCLEOTIDE SEQUENCE</scope>
</reference>
<organism evidence="9">
    <name type="scientific">Auxenochlorella protothecoides</name>
    <name type="common">Green microalga</name>
    <name type="synonym">Chlorella protothecoides</name>
    <dbReference type="NCBI Taxonomy" id="3075"/>
    <lineage>
        <taxon>Eukaryota</taxon>
        <taxon>Viridiplantae</taxon>
        <taxon>Chlorophyta</taxon>
        <taxon>core chlorophytes</taxon>
        <taxon>Trebouxiophyceae</taxon>
        <taxon>Chlorellales</taxon>
        <taxon>Chlorellaceae</taxon>
        <taxon>Auxenochlorella</taxon>
    </lineage>
</organism>
<dbReference type="PROSITE" id="PS50114">
    <property type="entry name" value="GATA_ZN_FINGER_2"/>
    <property type="match status" value="2"/>
</dbReference>
<feature type="region of interest" description="Disordered" evidence="7">
    <location>
        <begin position="591"/>
        <end position="643"/>
    </location>
</feature>
<keyword evidence="5" id="KW-0539">Nucleus</keyword>
<feature type="region of interest" description="Disordered" evidence="7">
    <location>
        <begin position="299"/>
        <end position="361"/>
    </location>
</feature>
<dbReference type="AlphaFoldDB" id="A0A1D1ZW18"/>
<feature type="compositionally biased region" description="Low complexity" evidence="7">
    <location>
        <begin position="563"/>
        <end position="575"/>
    </location>
</feature>
<dbReference type="SMART" id="SM00401">
    <property type="entry name" value="ZnF_GATA"/>
    <property type="match status" value="1"/>
</dbReference>
<feature type="compositionally biased region" description="Low complexity" evidence="7">
    <location>
        <begin position="313"/>
        <end position="331"/>
    </location>
</feature>
<evidence type="ECO:0000256" key="6">
    <source>
        <dbReference type="PROSITE-ProRule" id="PRU00094"/>
    </source>
</evidence>
<evidence type="ECO:0000313" key="9">
    <source>
        <dbReference type="EMBL" id="JAT70945.1"/>
    </source>
</evidence>
<gene>
    <name evidence="9" type="ORF">g.14868</name>
</gene>
<keyword evidence="3 6" id="KW-0863">Zinc-finger</keyword>